<protein>
    <submittedName>
        <fullName evidence="2">Uncharacterized protein</fullName>
    </submittedName>
</protein>
<feature type="region of interest" description="Disordered" evidence="1">
    <location>
        <begin position="197"/>
        <end position="225"/>
    </location>
</feature>
<name>A0A1Y2IV68_TRAC3</name>
<dbReference type="Proteomes" id="UP000193067">
    <property type="component" value="Unassembled WGS sequence"/>
</dbReference>
<feature type="compositionally biased region" description="Pro residues" evidence="1">
    <location>
        <begin position="206"/>
        <end position="219"/>
    </location>
</feature>
<evidence type="ECO:0000256" key="1">
    <source>
        <dbReference type="SAM" id="MobiDB-lite"/>
    </source>
</evidence>
<keyword evidence="3" id="KW-1185">Reference proteome</keyword>
<dbReference type="Gene3D" id="2.60.120.260">
    <property type="entry name" value="Galactose-binding domain-like"/>
    <property type="match status" value="1"/>
</dbReference>
<dbReference type="STRING" id="1353009.A0A1Y2IV68"/>
<evidence type="ECO:0000313" key="2">
    <source>
        <dbReference type="EMBL" id="OSD04543.1"/>
    </source>
</evidence>
<feature type="region of interest" description="Disordered" evidence="1">
    <location>
        <begin position="148"/>
        <end position="167"/>
    </location>
</feature>
<dbReference type="AlphaFoldDB" id="A0A1Y2IV68"/>
<evidence type="ECO:0000313" key="3">
    <source>
        <dbReference type="Proteomes" id="UP000193067"/>
    </source>
</evidence>
<proteinExistence type="predicted"/>
<organism evidence="2 3">
    <name type="scientific">Trametes coccinea (strain BRFM310)</name>
    <name type="common">Pycnoporus coccineus</name>
    <dbReference type="NCBI Taxonomy" id="1353009"/>
    <lineage>
        <taxon>Eukaryota</taxon>
        <taxon>Fungi</taxon>
        <taxon>Dikarya</taxon>
        <taxon>Basidiomycota</taxon>
        <taxon>Agaricomycotina</taxon>
        <taxon>Agaricomycetes</taxon>
        <taxon>Polyporales</taxon>
        <taxon>Polyporaceae</taxon>
        <taxon>Trametes</taxon>
    </lineage>
</organism>
<reference evidence="2 3" key="1">
    <citation type="journal article" date="2015" name="Biotechnol. Biofuels">
        <title>Enhanced degradation of softwood versus hardwood by the white-rot fungus Pycnoporus coccineus.</title>
        <authorList>
            <person name="Couturier M."/>
            <person name="Navarro D."/>
            <person name="Chevret D."/>
            <person name="Henrissat B."/>
            <person name="Piumi F."/>
            <person name="Ruiz-Duenas F.J."/>
            <person name="Martinez A.T."/>
            <person name="Grigoriev I.V."/>
            <person name="Riley R."/>
            <person name="Lipzen A."/>
            <person name="Berrin J.G."/>
            <person name="Master E.R."/>
            <person name="Rosso M.N."/>
        </authorList>
    </citation>
    <scope>NUCLEOTIDE SEQUENCE [LARGE SCALE GENOMIC DNA]</scope>
    <source>
        <strain evidence="2 3">BRFM310</strain>
    </source>
</reference>
<accession>A0A1Y2IV68</accession>
<feature type="compositionally biased region" description="Low complexity" evidence="1">
    <location>
        <begin position="157"/>
        <end position="167"/>
    </location>
</feature>
<dbReference type="OrthoDB" id="3265734at2759"/>
<sequence>MALCENSIEIDDTDESIRYSGPWQSFSDQSYGFNGTRHVATAPGLSANFKFNGTCVIVTGMIGSNGSLPMPPTTFILDGHFTQMNTSATAPGTPFPGAPEFSQSLFYIALTVLEGEHELIITNLGANASVPLMLDGFIITPPGGDDGGRGVGAANASSTSTSTSTLSSSSLFSAPIYAEPQLMSFVTVSAQLEPRLRLPPRLARQPPLPQAAHPPPTRPPSSAAQ</sequence>
<gene>
    <name evidence="2" type="ORF">PYCCODRAFT_1363805</name>
</gene>
<dbReference type="EMBL" id="KZ084096">
    <property type="protein sequence ID" value="OSD04543.1"/>
    <property type="molecule type" value="Genomic_DNA"/>
</dbReference>